<evidence type="ECO:0000259" key="1">
    <source>
        <dbReference type="Pfam" id="PF06568"/>
    </source>
</evidence>
<reference evidence="2 3" key="1">
    <citation type="submission" date="2022-01" db="EMBL/GenBank/DDBJ databases">
        <title>Octadecabacter sp. nov., isolated from a marine alga.</title>
        <authorList>
            <person name="Jin M.S."/>
            <person name="Kim H.M."/>
            <person name="Han D.M."/>
            <person name="Jung J.J."/>
            <person name="Jeon C.O."/>
        </authorList>
    </citation>
    <scope>NUCLEOTIDE SEQUENCE [LARGE SCALE GENOMIC DNA]</scope>
    <source>
        <strain evidence="2 3">G9-8</strain>
    </source>
</reference>
<accession>A0ABS9CSI2</accession>
<comment type="caution">
    <text evidence="2">The sequence shown here is derived from an EMBL/GenBank/DDBJ whole genome shotgun (WGS) entry which is preliminary data.</text>
</comment>
<dbReference type="RefSeq" id="WP_235224302.1">
    <property type="nucleotide sequence ID" value="NZ_JAKGAQ010000001.1"/>
</dbReference>
<dbReference type="Pfam" id="PF06568">
    <property type="entry name" value="YjiS-like"/>
    <property type="match status" value="1"/>
</dbReference>
<evidence type="ECO:0000313" key="3">
    <source>
        <dbReference type="Proteomes" id="UP001200557"/>
    </source>
</evidence>
<sequence>MAHTSDFRSVGFSIVPRIAEYRAAFAKGIEQYKTYRRTLAELEGLTSRELADIGLNPHALKDIAYESAYGA</sequence>
<dbReference type="InterPro" id="IPR009506">
    <property type="entry name" value="YjiS-like"/>
</dbReference>
<evidence type="ECO:0000313" key="2">
    <source>
        <dbReference type="EMBL" id="MCF2870190.1"/>
    </source>
</evidence>
<dbReference type="EMBL" id="JAKGAQ010000001">
    <property type="protein sequence ID" value="MCF2870190.1"/>
    <property type="molecule type" value="Genomic_DNA"/>
</dbReference>
<name>A0ABS9CSI2_9RHOB</name>
<protein>
    <submittedName>
        <fullName evidence="2">DUF1127 domain-containing protein</fullName>
    </submittedName>
</protein>
<dbReference type="Proteomes" id="UP001200557">
    <property type="component" value="Unassembled WGS sequence"/>
</dbReference>
<organism evidence="2 3">
    <name type="scientific">Octadecabacter dasysiphoniae</name>
    <dbReference type="NCBI Taxonomy" id="2909341"/>
    <lineage>
        <taxon>Bacteria</taxon>
        <taxon>Pseudomonadati</taxon>
        <taxon>Pseudomonadota</taxon>
        <taxon>Alphaproteobacteria</taxon>
        <taxon>Rhodobacterales</taxon>
        <taxon>Roseobacteraceae</taxon>
        <taxon>Octadecabacter</taxon>
    </lineage>
</organism>
<keyword evidence="3" id="KW-1185">Reference proteome</keyword>
<proteinExistence type="predicted"/>
<feature type="domain" description="YjiS-like" evidence="1">
    <location>
        <begin position="29"/>
        <end position="57"/>
    </location>
</feature>
<gene>
    <name evidence="2" type="ORF">L0664_03850</name>
</gene>